<evidence type="ECO:0000256" key="11">
    <source>
        <dbReference type="ARBA" id="ARBA00023306"/>
    </source>
</evidence>
<dbReference type="EMBL" id="AP014633">
    <property type="protein sequence ID" value="BAP58131.1"/>
    <property type="molecule type" value="Genomic_DNA"/>
</dbReference>
<keyword evidence="5" id="KW-0808">Transferase</keyword>
<dbReference type="HOGENOM" id="CLU_000445_114_15_6"/>
<dbReference type="Pfam" id="PF02518">
    <property type="entry name" value="HATPase_c"/>
    <property type="match status" value="1"/>
</dbReference>
<evidence type="ECO:0000256" key="9">
    <source>
        <dbReference type="ARBA" id="ARBA00023012"/>
    </source>
</evidence>
<keyword evidence="10" id="KW-0472">Membrane</keyword>
<dbReference type="SMART" id="SM00448">
    <property type="entry name" value="REC"/>
    <property type="match status" value="2"/>
</dbReference>
<name>A0A090BW78_9GAMM</name>
<evidence type="ECO:0000256" key="7">
    <source>
        <dbReference type="ARBA" id="ARBA00022777"/>
    </source>
</evidence>
<feature type="coiled-coil region" evidence="13">
    <location>
        <begin position="137"/>
        <end position="164"/>
    </location>
</feature>
<evidence type="ECO:0000313" key="18">
    <source>
        <dbReference type="Proteomes" id="UP000031623"/>
    </source>
</evidence>
<dbReference type="PANTHER" id="PTHR43047:SF72">
    <property type="entry name" value="OSMOSENSING HISTIDINE PROTEIN KINASE SLN1"/>
    <property type="match status" value="1"/>
</dbReference>
<dbReference type="PROSITE" id="PS50109">
    <property type="entry name" value="HIS_KIN"/>
    <property type="match status" value="1"/>
</dbReference>
<dbReference type="InterPro" id="IPR003594">
    <property type="entry name" value="HATPase_dom"/>
</dbReference>
<dbReference type="PROSITE" id="PS50112">
    <property type="entry name" value="PAS"/>
    <property type="match status" value="2"/>
</dbReference>
<evidence type="ECO:0000256" key="12">
    <source>
        <dbReference type="PROSITE-ProRule" id="PRU00169"/>
    </source>
</evidence>
<evidence type="ECO:0000256" key="13">
    <source>
        <dbReference type="SAM" id="Coils"/>
    </source>
</evidence>
<dbReference type="InterPro" id="IPR036097">
    <property type="entry name" value="HisK_dim/P_sf"/>
</dbReference>
<dbReference type="FunFam" id="3.30.565.10:FF:000010">
    <property type="entry name" value="Sensor histidine kinase RcsC"/>
    <property type="match status" value="1"/>
</dbReference>
<dbReference type="EC" id="2.7.13.3" evidence="3"/>
<dbReference type="GO" id="GO:0005886">
    <property type="term" value="C:plasma membrane"/>
    <property type="evidence" value="ECO:0007669"/>
    <property type="project" value="TreeGrafter"/>
</dbReference>
<dbReference type="Pfam" id="PF00072">
    <property type="entry name" value="Response_reg"/>
    <property type="match status" value="2"/>
</dbReference>
<dbReference type="AlphaFoldDB" id="A0A090BW78"/>
<dbReference type="KEGG" id="tig:THII_3834"/>
<dbReference type="SMART" id="SM00388">
    <property type="entry name" value="HisKA"/>
    <property type="match status" value="1"/>
</dbReference>
<comment type="catalytic activity">
    <reaction evidence="1">
        <text>ATP + protein L-histidine = ADP + protein N-phospho-L-histidine.</text>
        <dbReference type="EC" id="2.7.13.3"/>
    </reaction>
</comment>
<comment type="subcellular location">
    <subcellularLocation>
        <location evidence="2">Membrane</location>
    </subcellularLocation>
</comment>
<dbReference type="Pfam" id="PF13188">
    <property type="entry name" value="PAS_8"/>
    <property type="match status" value="1"/>
</dbReference>
<dbReference type="InterPro" id="IPR005467">
    <property type="entry name" value="His_kinase_dom"/>
</dbReference>
<keyword evidence="13" id="KW-0175">Coiled coil</keyword>
<dbReference type="InterPro" id="IPR036890">
    <property type="entry name" value="HATPase_C_sf"/>
</dbReference>
<dbReference type="Gene3D" id="1.10.287.130">
    <property type="match status" value="1"/>
</dbReference>
<dbReference type="InterPro" id="IPR011006">
    <property type="entry name" value="CheY-like_superfamily"/>
</dbReference>
<dbReference type="InterPro" id="IPR013767">
    <property type="entry name" value="PAS_fold"/>
</dbReference>
<feature type="domain" description="Response regulatory" evidence="15">
    <location>
        <begin position="15"/>
        <end position="131"/>
    </location>
</feature>
<dbReference type="PROSITE" id="PS50110">
    <property type="entry name" value="RESPONSE_REGULATORY"/>
    <property type="match status" value="2"/>
</dbReference>
<dbReference type="Pfam" id="PF00512">
    <property type="entry name" value="HisKA"/>
    <property type="match status" value="1"/>
</dbReference>
<sequence length="952" mass="108019">MATNNRSVVTPSLGNILIVDDDPIAVRFLANILKDNGYTVRVALNAELTFKTLTAKLPDLILLDVKLPDVNGFEICRQLQAVERYRLIPIIFISALEDTADKVRGFQVGGIDYITKPFAPEEVLARVKTHLTACFTQEQLVITNKQLQQQIVKHEQAKNELYQLQAFYATILENIVDGVWVTDKNDYIYYANHGMEIIAGLSSQHITGIRLLLDLPEETIKFFRPYYLEAKDTLKPVYYDKVAVKTPVGRPSYQSGWLIPLKKNGEFNGMICTVADVTERKLTADEIKRYQMHLEELVAERTVELNNANNRLKQEITERKRTERALRESEEKFRRIYAESPLGIALYDSEGQLLNINQSCLKIFGLTTADQAKDFNLFEDFAIPTAMLKPLYQGNTIRYETLFDCNRIKTLNPTSKSESIYLDILITLLNLNETETTVSGYLVQLIDITERKQNETLLKQAKETAESANQAKSEFLANISHEIRTPLNAIIGFSELLASLIMDRNQAGYLDSIQSAGKSLLTLINDVLDLSKIEAGRLEIQYEPTNLYTIFNELKQIFALKIAEKNLEFIIDIDDTLPPILLIDETRLRQVLLNLVGNALKFTDEGYIKLSVRPIYQAEYPQQIDLILAVADTGIGIPPGQQQMIFESFRQQDGQSTRKYGGTGLGLAITKRLVEMMNGRISVSSCVGAGSVFEIILSAVQVEPVENTVDLTESVIDLRQIWFETATVLVVDKIESHRQPISEWLSQVNLEVIEATNGQQALLLAQRHHPDLILMDINLPDMNGYETTQQLKTNPVTLDIPVIALTDSITLDAELMAHQAHFDGYLYKPINIYDLFKMLSQYLKYIKKTYIDLIPQVQLKNIAIENRAKLPELISELNQIVPTWQQLSRVMEMEAITHFADQIAQLGEIYQVLYLVHYGEKLCHLTQTFDITNLNKVLSEFPKMVAQLKAIV</sequence>
<accession>A0A090BW78</accession>
<dbReference type="PANTHER" id="PTHR43047">
    <property type="entry name" value="TWO-COMPONENT HISTIDINE PROTEIN KINASE"/>
    <property type="match status" value="1"/>
</dbReference>
<dbReference type="CDD" id="cd19920">
    <property type="entry name" value="REC_PA4781-like"/>
    <property type="match status" value="1"/>
</dbReference>
<dbReference type="CDD" id="cd16922">
    <property type="entry name" value="HATPase_EvgS-ArcB-TorS-like"/>
    <property type="match status" value="1"/>
</dbReference>
<dbReference type="SUPFAM" id="SSF47384">
    <property type="entry name" value="Homodimeric domain of signal transducing histidine kinase"/>
    <property type="match status" value="1"/>
</dbReference>
<evidence type="ECO:0000256" key="8">
    <source>
        <dbReference type="ARBA" id="ARBA00022840"/>
    </source>
</evidence>
<dbReference type="SUPFAM" id="SSF55785">
    <property type="entry name" value="PYP-like sensor domain (PAS domain)"/>
    <property type="match status" value="2"/>
</dbReference>
<dbReference type="Proteomes" id="UP000031623">
    <property type="component" value="Chromosome"/>
</dbReference>
<dbReference type="SUPFAM" id="SSF52172">
    <property type="entry name" value="CheY-like"/>
    <property type="match status" value="2"/>
</dbReference>
<dbReference type="Gene3D" id="3.40.50.2300">
    <property type="match status" value="2"/>
</dbReference>
<evidence type="ECO:0000256" key="5">
    <source>
        <dbReference type="ARBA" id="ARBA00022679"/>
    </source>
</evidence>
<dbReference type="GO" id="GO:0000155">
    <property type="term" value="F:phosphorelay sensor kinase activity"/>
    <property type="evidence" value="ECO:0007669"/>
    <property type="project" value="InterPro"/>
</dbReference>
<keyword evidence="9" id="KW-0902">Two-component regulatory system</keyword>
<dbReference type="InterPro" id="IPR004358">
    <property type="entry name" value="Sig_transdc_His_kin-like_C"/>
</dbReference>
<dbReference type="CDD" id="cd00130">
    <property type="entry name" value="PAS"/>
    <property type="match status" value="1"/>
</dbReference>
<dbReference type="Gene3D" id="3.30.565.10">
    <property type="entry name" value="Histidine kinase-like ATPase, C-terminal domain"/>
    <property type="match status" value="1"/>
</dbReference>
<dbReference type="Pfam" id="PF00989">
    <property type="entry name" value="PAS"/>
    <property type="match status" value="1"/>
</dbReference>
<dbReference type="SMART" id="SM00387">
    <property type="entry name" value="HATPase_c"/>
    <property type="match status" value="1"/>
</dbReference>
<feature type="domain" description="PAS" evidence="16">
    <location>
        <begin position="164"/>
        <end position="215"/>
    </location>
</feature>
<keyword evidence="11" id="KW-0131">Cell cycle</keyword>
<dbReference type="PRINTS" id="PR00344">
    <property type="entry name" value="BCTRLSENSOR"/>
</dbReference>
<feature type="domain" description="Histidine kinase" evidence="14">
    <location>
        <begin position="478"/>
        <end position="701"/>
    </location>
</feature>
<evidence type="ECO:0000256" key="2">
    <source>
        <dbReference type="ARBA" id="ARBA00004370"/>
    </source>
</evidence>
<dbReference type="GO" id="GO:0009927">
    <property type="term" value="F:histidine phosphotransfer kinase activity"/>
    <property type="evidence" value="ECO:0007669"/>
    <property type="project" value="TreeGrafter"/>
</dbReference>
<dbReference type="NCBIfam" id="TIGR00229">
    <property type="entry name" value="sensory_box"/>
    <property type="match status" value="2"/>
</dbReference>
<reference evidence="17 18" key="1">
    <citation type="journal article" date="2014" name="ISME J.">
        <title>Ecophysiology of Thioploca ingrica as revealed by the complete genome sequence supplemented with proteomic evidence.</title>
        <authorList>
            <person name="Kojima H."/>
            <person name="Ogura Y."/>
            <person name="Yamamoto N."/>
            <person name="Togashi T."/>
            <person name="Mori H."/>
            <person name="Watanabe T."/>
            <person name="Nemoto F."/>
            <person name="Kurokawa K."/>
            <person name="Hayashi T."/>
            <person name="Fukui M."/>
        </authorList>
    </citation>
    <scope>NUCLEOTIDE SEQUENCE [LARGE SCALE GENOMIC DNA]</scope>
</reference>
<dbReference type="CDD" id="cd00082">
    <property type="entry name" value="HisKA"/>
    <property type="match status" value="1"/>
</dbReference>
<evidence type="ECO:0000259" key="16">
    <source>
        <dbReference type="PROSITE" id="PS50112"/>
    </source>
</evidence>
<keyword evidence="6" id="KW-0547">Nucleotide-binding</keyword>
<evidence type="ECO:0000256" key="3">
    <source>
        <dbReference type="ARBA" id="ARBA00012438"/>
    </source>
</evidence>
<keyword evidence="8" id="KW-0067">ATP-binding</keyword>
<feature type="domain" description="PAS" evidence="16">
    <location>
        <begin position="329"/>
        <end position="370"/>
    </location>
</feature>
<evidence type="ECO:0000259" key="14">
    <source>
        <dbReference type="PROSITE" id="PS50109"/>
    </source>
</evidence>
<evidence type="ECO:0000256" key="1">
    <source>
        <dbReference type="ARBA" id="ARBA00000085"/>
    </source>
</evidence>
<dbReference type="InterPro" id="IPR000014">
    <property type="entry name" value="PAS"/>
</dbReference>
<dbReference type="STRING" id="40754.THII_3834"/>
<feature type="domain" description="Response regulatory" evidence="15">
    <location>
        <begin position="727"/>
        <end position="843"/>
    </location>
</feature>
<keyword evidence="7 17" id="KW-0418">Kinase</keyword>
<organism evidence="17 18">
    <name type="scientific">Thioploca ingrica</name>
    <dbReference type="NCBI Taxonomy" id="40754"/>
    <lineage>
        <taxon>Bacteria</taxon>
        <taxon>Pseudomonadati</taxon>
        <taxon>Pseudomonadota</taxon>
        <taxon>Gammaproteobacteria</taxon>
        <taxon>Thiotrichales</taxon>
        <taxon>Thiotrichaceae</taxon>
        <taxon>Thioploca</taxon>
    </lineage>
</organism>
<evidence type="ECO:0000256" key="4">
    <source>
        <dbReference type="ARBA" id="ARBA00022553"/>
    </source>
</evidence>
<evidence type="ECO:0000256" key="10">
    <source>
        <dbReference type="ARBA" id="ARBA00023136"/>
    </source>
</evidence>
<feature type="coiled-coil region" evidence="13">
    <location>
        <begin position="451"/>
        <end position="478"/>
    </location>
</feature>
<dbReference type="GO" id="GO:0006355">
    <property type="term" value="P:regulation of DNA-templated transcription"/>
    <property type="evidence" value="ECO:0007669"/>
    <property type="project" value="InterPro"/>
</dbReference>
<dbReference type="SUPFAM" id="SSF55874">
    <property type="entry name" value="ATPase domain of HSP90 chaperone/DNA topoisomerase II/histidine kinase"/>
    <property type="match status" value="1"/>
</dbReference>
<dbReference type="InterPro" id="IPR003661">
    <property type="entry name" value="HisK_dim/P_dom"/>
</dbReference>
<gene>
    <name evidence="17" type="ORF">THII_3834</name>
</gene>
<keyword evidence="18" id="KW-1185">Reference proteome</keyword>
<dbReference type="FunFam" id="1.10.287.130:FF:000038">
    <property type="entry name" value="Sensory transduction histidine kinase"/>
    <property type="match status" value="1"/>
</dbReference>
<keyword evidence="4 12" id="KW-0597">Phosphoprotein</keyword>
<evidence type="ECO:0000259" key="15">
    <source>
        <dbReference type="PROSITE" id="PS50110"/>
    </source>
</evidence>
<feature type="modified residue" description="4-aspartylphosphate" evidence="12">
    <location>
        <position position="776"/>
    </location>
</feature>
<dbReference type="OrthoDB" id="5619532at2"/>
<evidence type="ECO:0000256" key="6">
    <source>
        <dbReference type="ARBA" id="ARBA00022741"/>
    </source>
</evidence>
<dbReference type="GO" id="GO:0005524">
    <property type="term" value="F:ATP binding"/>
    <property type="evidence" value="ECO:0007669"/>
    <property type="project" value="UniProtKB-KW"/>
</dbReference>
<proteinExistence type="predicted"/>
<feature type="modified residue" description="4-aspartylphosphate" evidence="12">
    <location>
        <position position="64"/>
    </location>
</feature>
<dbReference type="InterPro" id="IPR001789">
    <property type="entry name" value="Sig_transdc_resp-reg_receiver"/>
</dbReference>
<protein>
    <recommendedName>
        <fullName evidence="3">histidine kinase</fullName>
        <ecNumber evidence="3">2.7.13.3</ecNumber>
    </recommendedName>
</protein>
<evidence type="ECO:0000313" key="17">
    <source>
        <dbReference type="EMBL" id="BAP58131.1"/>
    </source>
</evidence>
<dbReference type="SMART" id="SM00091">
    <property type="entry name" value="PAS"/>
    <property type="match status" value="2"/>
</dbReference>
<dbReference type="InterPro" id="IPR035965">
    <property type="entry name" value="PAS-like_dom_sf"/>
</dbReference>
<feature type="coiled-coil region" evidence="13">
    <location>
        <begin position="305"/>
        <end position="339"/>
    </location>
</feature>
<dbReference type="Gene3D" id="3.30.450.20">
    <property type="entry name" value="PAS domain"/>
    <property type="match status" value="2"/>
</dbReference>